<keyword evidence="2" id="KW-1185">Reference proteome</keyword>
<dbReference type="OrthoDB" id="6236007at2759"/>
<gene>
    <name evidence="1" type="ORF">L596_013882</name>
</gene>
<accession>A0A4U5P284</accession>
<proteinExistence type="predicted"/>
<sequence length="85" mass="10116">MRQIYLERCGMPCGVLRGIHEEWSNIDRQCEPSCKNPAPHSRISLNKYECLRKNGYFRNDDEDCVMMMMRIVNKDVIIETRKCVF</sequence>
<reference evidence="1 2" key="2">
    <citation type="journal article" date="2019" name="G3 (Bethesda)">
        <title>Hybrid Assembly of the Genome of the Entomopathogenic Nematode Steinernema carpocapsae Identifies the X-Chromosome.</title>
        <authorList>
            <person name="Serra L."/>
            <person name="Macchietto M."/>
            <person name="Macias-Munoz A."/>
            <person name="McGill C.J."/>
            <person name="Rodriguez I.M."/>
            <person name="Rodriguez B."/>
            <person name="Murad R."/>
            <person name="Mortazavi A."/>
        </authorList>
    </citation>
    <scope>NUCLEOTIDE SEQUENCE [LARGE SCALE GENOMIC DNA]</scope>
    <source>
        <strain evidence="1 2">ALL</strain>
    </source>
</reference>
<organism evidence="1 2">
    <name type="scientific">Steinernema carpocapsae</name>
    <name type="common">Entomopathogenic nematode</name>
    <dbReference type="NCBI Taxonomy" id="34508"/>
    <lineage>
        <taxon>Eukaryota</taxon>
        <taxon>Metazoa</taxon>
        <taxon>Ecdysozoa</taxon>
        <taxon>Nematoda</taxon>
        <taxon>Chromadorea</taxon>
        <taxon>Rhabditida</taxon>
        <taxon>Tylenchina</taxon>
        <taxon>Panagrolaimomorpha</taxon>
        <taxon>Strongyloidoidea</taxon>
        <taxon>Steinernematidae</taxon>
        <taxon>Steinernema</taxon>
    </lineage>
</organism>
<dbReference type="Gene3D" id="2.10.25.10">
    <property type="entry name" value="Laminin"/>
    <property type="match status" value="1"/>
</dbReference>
<name>A0A4U5P284_STECR</name>
<comment type="caution">
    <text evidence="1">The sequence shown here is derived from an EMBL/GenBank/DDBJ whole genome shotgun (WGS) entry which is preliminary data.</text>
</comment>
<dbReference type="Proteomes" id="UP000298663">
    <property type="component" value="Unassembled WGS sequence"/>
</dbReference>
<reference evidence="1 2" key="1">
    <citation type="journal article" date="2015" name="Genome Biol.">
        <title>Comparative genomics of Steinernema reveals deeply conserved gene regulatory networks.</title>
        <authorList>
            <person name="Dillman A.R."/>
            <person name="Macchietto M."/>
            <person name="Porter C.F."/>
            <person name="Rogers A."/>
            <person name="Williams B."/>
            <person name="Antoshechkin I."/>
            <person name="Lee M.M."/>
            <person name="Goodwin Z."/>
            <person name="Lu X."/>
            <person name="Lewis E.E."/>
            <person name="Goodrich-Blair H."/>
            <person name="Stock S.P."/>
            <person name="Adams B.J."/>
            <person name="Sternberg P.W."/>
            <person name="Mortazavi A."/>
        </authorList>
    </citation>
    <scope>NUCLEOTIDE SEQUENCE [LARGE SCALE GENOMIC DNA]</scope>
    <source>
        <strain evidence="1 2">ALL</strain>
    </source>
</reference>
<dbReference type="AlphaFoldDB" id="A0A4U5P284"/>
<evidence type="ECO:0000313" key="2">
    <source>
        <dbReference type="Proteomes" id="UP000298663"/>
    </source>
</evidence>
<dbReference type="EMBL" id="AZBU02000003">
    <property type="protein sequence ID" value="TKR89840.1"/>
    <property type="molecule type" value="Genomic_DNA"/>
</dbReference>
<protein>
    <submittedName>
        <fullName evidence="1">Uncharacterized protein</fullName>
    </submittedName>
</protein>
<evidence type="ECO:0000313" key="1">
    <source>
        <dbReference type="EMBL" id="TKR89840.1"/>
    </source>
</evidence>